<dbReference type="EMBL" id="BKCJ010171104">
    <property type="protein sequence ID" value="GEY34819.1"/>
    <property type="molecule type" value="Genomic_DNA"/>
</dbReference>
<accession>A0A699HI93</accession>
<organism evidence="1">
    <name type="scientific">Tanacetum cinerariifolium</name>
    <name type="common">Dalmatian daisy</name>
    <name type="synonym">Chrysanthemum cinerariifolium</name>
    <dbReference type="NCBI Taxonomy" id="118510"/>
    <lineage>
        <taxon>Eukaryota</taxon>
        <taxon>Viridiplantae</taxon>
        <taxon>Streptophyta</taxon>
        <taxon>Embryophyta</taxon>
        <taxon>Tracheophyta</taxon>
        <taxon>Spermatophyta</taxon>
        <taxon>Magnoliopsida</taxon>
        <taxon>eudicotyledons</taxon>
        <taxon>Gunneridae</taxon>
        <taxon>Pentapetalae</taxon>
        <taxon>asterids</taxon>
        <taxon>campanulids</taxon>
        <taxon>Asterales</taxon>
        <taxon>Asteraceae</taxon>
        <taxon>Asteroideae</taxon>
        <taxon>Anthemideae</taxon>
        <taxon>Anthemidinae</taxon>
        <taxon>Tanacetum</taxon>
    </lineage>
</organism>
<gene>
    <name evidence="1" type="ORF">Tci_406793</name>
</gene>
<proteinExistence type="predicted"/>
<sequence length="21" mass="2430">DKLYCGEKEPPSCELLLELSY</sequence>
<evidence type="ECO:0000313" key="1">
    <source>
        <dbReference type="EMBL" id="GEY34819.1"/>
    </source>
</evidence>
<protein>
    <submittedName>
        <fullName evidence="1">Uncharacterized protein</fullName>
    </submittedName>
</protein>
<comment type="caution">
    <text evidence="1">The sequence shown here is derived from an EMBL/GenBank/DDBJ whole genome shotgun (WGS) entry which is preliminary data.</text>
</comment>
<reference evidence="1" key="1">
    <citation type="journal article" date="2019" name="Sci. Rep.">
        <title>Draft genome of Tanacetum cinerariifolium, the natural source of mosquito coil.</title>
        <authorList>
            <person name="Yamashiro T."/>
            <person name="Shiraishi A."/>
            <person name="Satake H."/>
            <person name="Nakayama K."/>
        </authorList>
    </citation>
    <scope>NUCLEOTIDE SEQUENCE</scope>
</reference>
<name>A0A699HI93_TANCI</name>
<feature type="non-terminal residue" evidence="1">
    <location>
        <position position="1"/>
    </location>
</feature>
<dbReference type="AlphaFoldDB" id="A0A699HI93"/>